<name>A0ABN1AGZ0_9ACTN</name>
<organism evidence="2 3">
    <name type="scientific">Streptomyces stramineus</name>
    <dbReference type="NCBI Taxonomy" id="173861"/>
    <lineage>
        <taxon>Bacteria</taxon>
        <taxon>Bacillati</taxon>
        <taxon>Actinomycetota</taxon>
        <taxon>Actinomycetes</taxon>
        <taxon>Kitasatosporales</taxon>
        <taxon>Streptomycetaceae</taxon>
        <taxon>Streptomyces</taxon>
    </lineage>
</organism>
<dbReference type="Proteomes" id="UP001499895">
    <property type="component" value="Unassembled WGS sequence"/>
</dbReference>
<protein>
    <submittedName>
        <fullName evidence="2">Uncharacterized protein</fullName>
    </submittedName>
</protein>
<comment type="caution">
    <text evidence="2">The sequence shown here is derived from an EMBL/GenBank/DDBJ whole genome shotgun (WGS) entry which is preliminary data.</text>
</comment>
<proteinExistence type="predicted"/>
<accession>A0ABN1AGZ0</accession>
<feature type="compositionally biased region" description="Basic and acidic residues" evidence="1">
    <location>
        <begin position="27"/>
        <end position="36"/>
    </location>
</feature>
<gene>
    <name evidence="2" type="ORF">GCM10009544_42860</name>
</gene>
<evidence type="ECO:0000313" key="3">
    <source>
        <dbReference type="Proteomes" id="UP001499895"/>
    </source>
</evidence>
<sequence length="67" mass="7599">MNRCRAGSAMTSDDATIRVPDQGRLPTEPKNDSYDSCEEYKYGDTIAFQLRVGSSIEIPTHTFKRRD</sequence>
<feature type="region of interest" description="Disordered" evidence="1">
    <location>
        <begin position="1"/>
        <end position="36"/>
    </location>
</feature>
<keyword evidence="3" id="KW-1185">Reference proteome</keyword>
<dbReference type="EMBL" id="BAAAHB010000052">
    <property type="protein sequence ID" value="GAA0476262.1"/>
    <property type="molecule type" value="Genomic_DNA"/>
</dbReference>
<reference evidence="2 3" key="1">
    <citation type="journal article" date="2019" name="Int. J. Syst. Evol. Microbiol.">
        <title>The Global Catalogue of Microorganisms (GCM) 10K type strain sequencing project: providing services to taxonomists for standard genome sequencing and annotation.</title>
        <authorList>
            <consortium name="The Broad Institute Genomics Platform"/>
            <consortium name="The Broad Institute Genome Sequencing Center for Infectious Disease"/>
            <person name="Wu L."/>
            <person name="Ma J."/>
        </authorList>
    </citation>
    <scope>NUCLEOTIDE SEQUENCE [LARGE SCALE GENOMIC DNA]</scope>
    <source>
        <strain evidence="2 3">JCM 10649</strain>
    </source>
</reference>
<evidence type="ECO:0000313" key="2">
    <source>
        <dbReference type="EMBL" id="GAA0476262.1"/>
    </source>
</evidence>
<evidence type="ECO:0000256" key="1">
    <source>
        <dbReference type="SAM" id="MobiDB-lite"/>
    </source>
</evidence>